<sequence length="1071" mass="116926">MSILNLYLVFIILIFFPVLTISADPLSHSKIPETPALLTNSIHSVLPPVFSSKNAQMIPPFSDPTISPLLLNPISDPVELSVVSSSPARLSPDDLQYIGAFRVPISEDEEYGWAYGGGGLSYYPAGDPMGGNDGYPGLLFGMGHDQKNKITEISIPQPVISPDKQVTDLNTAGTIQSFTDLNEGIFTDSGQGAPLKGDVCYIPKQTGQSSDHVYFTFAEHLEFDLVASLASSTPNLASPLVQGPWKIGTYSNFCTNDYLFEIPASWSDEYLPGYRLAAGRFRDGSLGGSGPSLFALAPWKNGNPPSPQSILTSIRPLLLYEKGYEGSSRVMEGFNNADEWSGGAWVTAGDKSAILFVGTKGRGNFWYGFSDGTVWPDDPPFPPIPSPPHDERGWWAESFEGVIYFYDPGDLAQVAQGLLEPYEPQPYAELKVDQYLYHISSTQQKRHLGDVTYDRTRGNLYLTEFMGDGDNCLIHVWKITGASSPTLESVPVFPSDHIWNVPVNTLPVHIRSSDYITKIGSDSTAHPDFGAGLWEGNRIGIPYVMVPGSQEKKTVIFEYSDESDPGPYPIPDNPPIEGGSDHHIIIIDKDNKNLYELYAAEKQPDGSWHAGSCAIFDLTGYTLRPAGWTSADAAGLAILPGLVRYEEVKAGEISHAIRFTAPSTQRAYVWPARHFASEIADSAYPPMGQRFRLKSSFDITGYPPQATVVLKALKKYGMILADNGAAWFLSGVPDERWDNDDLYTLQQLKGSDFEAVDSSSLMIHPDSGRSVSGVTPTNIGVFRGRTWYLDYSGNNVWGTGDKTYTFGLAGDVPLTGDWNGDGKSDIGVFRGRTWYLDYSGNGVWGTGDKTYTFGLAGDVPLTGDWNGDGKSDIGVFRGRTWYLDYSGNGVWGTGDKTYTFGLAGDVPLTGDWNGDGKSDIGVFRGRMWYLDYSGNNVWGTGDKTYTFGLAGDVPLTGDWNGDGKSDIGVFRGRTWYLDYSGNGVWGTGDKTYTFGLAGDVPITGSWSGLNGLATFHPSDIPLVKDQEISLPAPIFSSPENSLPSVKMPLKNFQNSDIQFQKAPSIWKNHIL</sequence>
<accession>A0A8E7EHC9</accession>
<dbReference type="RefSeq" id="WP_214419988.1">
    <property type="nucleotide sequence ID" value="NZ_CP075546.1"/>
</dbReference>
<dbReference type="SUPFAM" id="SSF69318">
    <property type="entry name" value="Integrin alpha N-terminal domain"/>
    <property type="match status" value="1"/>
</dbReference>
<evidence type="ECO:0000313" key="1">
    <source>
        <dbReference type="EMBL" id="QVV89188.1"/>
    </source>
</evidence>
<evidence type="ECO:0000313" key="2">
    <source>
        <dbReference type="Proteomes" id="UP000680656"/>
    </source>
</evidence>
<reference evidence="1 2" key="1">
    <citation type="submission" date="2021-05" db="EMBL/GenBank/DDBJ databases">
        <title>A novel Methanospirillum isolate from a pyrite-forming mixed culture.</title>
        <authorList>
            <person name="Bunk B."/>
            <person name="Sproer C."/>
            <person name="Spring S."/>
            <person name="Pester M."/>
        </authorList>
    </citation>
    <scope>NUCLEOTIDE SEQUENCE [LARGE SCALE GENOMIC DNA]</scope>
    <source>
        <strain evidence="1 2">J.3.6.1-F.2.7.3</strain>
    </source>
</reference>
<dbReference type="InterPro" id="IPR028994">
    <property type="entry name" value="Integrin_alpha_N"/>
</dbReference>
<organism evidence="1 2">
    <name type="scientific">Methanospirillum purgamenti</name>
    <dbReference type="NCBI Taxonomy" id="2834276"/>
    <lineage>
        <taxon>Archaea</taxon>
        <taxon>Methanobacteriati</taxon>
        <taxon>Methanobacteriota</taxon>
        <taxon>Stenosarchaea group</taxon>
        <taxon>Methanomicrobia</taxon>
        <taxon>Methanomicrobiales</taxon>
        <taxon>Methanospirillaceae</taxon>
        <taxon>Methanospirillum</taxon>
    </lineage>
</organism>
<proteinExistence type="predicted"/>
<protein>
    <submittedName>
        <fullName evidence="1">Uncharacterized protein</fullName>
    </submittedName>
</protein>
<gene>
    <name evidence="1" type="ORF">KHC33_01230</name>
</gene>
<dbReference type="KEGG" id="mrtj:KHC33_01230"/>
<dbReference type="EMBL" id="CP075546">
    <property type="protein sequence ID" value="QVV89188.1"/>
    <property type="molecule type" value="Genomic_DNA"/>
</dbReference>
<dbReference type="GeneID" id="65095764"/>
<name>A0A8E7EHC9_9EURY</name>
<keyword evidence="2" id="KW-1185">Reference proteome</keyword>
<dbReference type="AlphaFoldDB" id="A0A8E7EHC9"/>
<dbReference type="Proteomes" id="UP000680656">
    <property type="component" value="Chromosome"/>
</dbReference>